<dbReference type="Proteomes" id="UP000070700">
    <property type="component" value="Unassembled WGS sequence"/>
</dbReference>
<evidence type="ECO:0000313" key="2">
    <source>
        <dbReference type="EMBL" id="KUJ10753.1"/>
    </source>
</evidence>
<dbReference type="RefSeq" id="XP_018065108.1">
    <property type="nucleotide sequence ID" value="XM_018220498.1"/>
</dbReference>
<sequence length="72" mass="7330">MQFSVIALLSLVAVAFASPIALPDRLDDIVARQTTATSSGVDAEAPAMSDADGNVVSFNTASVYLDATAKGN</sequence>
<accession>A0A194WS04</accession>
<name>A0A194WS04_MOLSC</name>
<protein>
    <submittedName>
        <fullName evidence="2">Uncharacterized protein</fullName>
    </submittedName>
</protein>
<dbReference type="KEGG" id="psco:LY89DRAFT_739746"/>
<proteinExistence type="predicted"/>
<keyword evidence="1" id="KW-0732">Signal</keyword>
<dbReference type="InParanoid" id="A0A194WS04"/>
<dbReference type="EMBL" id="KQ947428">
    <property type="protein sequence ID" value="KUJ10753.1"/>
    <property type="molecule type" value="Genomic_DNA"/>
</dbReference>
<evidence type="ECO:0000313" key="3">
    <source>
        <dbReference type="Proteomes" id="UP000070700"/>
    </source>
</evidence>
<reference evidence="2 3" key="1">
    <citation type="submission" date="2015-10" db="EMBL/GenBank/DDBJ databases">
        <title>Full genome of DAOMC 229536 Phialocephala scopiformis, a fungal endophyte of spruce producing the potent anti-insectan compound rugulosin.</title>
        <authorList>
            <consortium name="DOE Joint Genome Institute"/>
            <person name="Walker A.K."/>
            <person name="Frasz S.L."/>
            <person name="Seifert K.A."/>
            <person name="Miller J.D."/>
            <person name="Mondo S.J."/>
            <person name="Labutti K."/>
            <person name="Lipzen A."/>
            <person name="Dockter R."/>
            <person name="Kennedy M."/>
            <person name="Grigoriev I.V."/>
            <person name="Spatafora J.W."/>
        </authorList>
    </citation>
    <scope>NUCLEOTIDE SEQUENCE [LARGE SCALE GENOMIC DNA]</scope>
    <source>
        <strain evidence="2 3">CBS 120377</strain>
    </source>
</reference>
<feature type="signal peptide" evidence="1">
    <location>
        <begin position="1"/>
        <end position="17"/>
    </location>
</feature>
<organism evidence="2 3">
    <name type="scientific">Mollisia scopiformis</name>
    <name type="common">Conifer needle endophyte fungus</name>
    <name type="synonym">Phialocephala scopiformis</name>
    <dbReference type="NCBI Taxonomy" id="149040"/>
    <lineage>
        <taxon>Eukaryota</taxon>
        <taxon>Fungi</taxon>
        <taxon>Dikarya</taxon>
        <taxon>Ascomycota</taxon>
        <taxon>Pezizomycotina</taxon>
        <taxon>Leotiomycetes</taxon>
        <taxon>Helotiales</taxon>
        <taxon>Mollisiaceae</taxon>
        <taxon>Mollisia</taxon>
    </lineage>
</organism>
<gene>
    <name evidence="2" type="ORF">LY89DRAFT_739746</name>
</gene>
<evidence type="ECO:0000256" key="1">
    <source>
        <dbReference type="SAM" id="SignalP"/>
    </source>
</evidence>
<dbReference type="GeneID" id="28830224"/>
<feature type="chain" id="PRO_5008267395" evidence="1">
    <location>
        <begin position="18"/>
        <end position="72"/>
    </location>
</feature>
<keyword evidence="3" id="KW-1185">Reference proteome</keyword>
<dbReference type="AlphaFoldDB" id="A0A194WS04"/>
<dbReference type="OrthoDB" id="4835952at2759"/>